<evidence type="ECO:0000256" key="1">
    <source>
        <dbReference type="SAM" id="Phobius"/>
    </source>
</evidence>
<sequence length="84" mass="9101">MGPAQGRRGGRKGRPEMIYAIIIAAVIFTVAAWIYAIIFIAACAYWFPRRMLEGRDLVSAGALTSAAIALTYLVIRLCLTVTPA</sequence>
<evidence type="ECO:0000313" key="2">
    <source>
        <dbReference type="EMBL" id="PQV58767.1"/>
    </source>
</evidence>
<feature type="transmembrane region" description="Helical" evidence="1">
    <location>
        <begin position="17"/>
        <end position="47"/>
    </location>
</feature>
<gene>
    <name evidence="2" type="ORF">LX70_00580</name>
</gene>
<keyword evidence="1" id="KW-0812">Transmembrane</keyword>
<dbReference type="EMBL" id="PVEP01000001">
    <property type="protein sequence ID" value="PQV58767.1"/>
    <property type="molecule type" value="Genomic_DNA"/>
</dbReference>
<keyword evidence="1" id="KW-1133">Transmembrane helix</keyword>
<feature type="transmembrane region" description="Helical" evidence="1">
    <location>
        <begin position="59"/>
        <end position="79"/>
    </location>
</feature>
<name>A0A2S8SD35_9RHOB</name>
<keyword evidence="3" id="KW-1185">Reference proteome</keyword>
<keyword evidence="1" id="KW-0472">Membrane</keyword>
<reference evidence="2 3" key="1">
    <citation type="submission" date="2018-02" db="EMBL/GenBank/DDBJ databases">
        <title>Genomic Encyclopedia of Archaeal and Bacterial Type Strains, Phase II (KMG-II): from individual species to whole genera.</title>
        <authorList>
            <person name="Goeker M."/>
        </authorList>
    </citation>
    <scope>NUCLEOTIDE SEQUENCE [LARGE SCALE GENOMIC DNA]</scope>
    <source>
        <strain evidence="2 3">DSM 18921</strain>
    </source>
</reference>
<proteinExistence type="predicted"/>
<dbReference type="Proteomes" id="UP000238338">
    <property type="component" value="Unassembled WGS sequence"/>
</dbReference>
<accession>A0A2S8SD35</accession>
<organism evidence="2 3">
    <name type="scientific">Albidovulum denitrificans</name>
    <dbReference type="NCBI Taxonomy" id="404881"/>
    <lineage>
        <taxon>Bacteria</taxon>
        <taxon>Pseudomonadati</taxon>
        <taxon>Pseudomonadota</taxon>
        <taxon>Alphaproteobacteria</taxon>
        <taxon>Rhodobacterales</taxon>
        <taxon>Paracoccaceae</taxon>
        <taxon>Albidovulum</taxon>
    </lineage>
</organism>
<protein>
    <submittedName>
        <fullName evidence="2">Uncharacterized protein</fullName>
    </submittedName>
</protein>
<dbReference type="AlphaFoldDB" id="A0A2S8SD35"/>
<comment type="caution">
    <text evidence="2">The sequence shown here is derived from an EMBL/GenBank/DDBJ whole genome shotgun (WGS) entry which is preliminary data.</text>
</comment>
<evidence type="ECO:0000313" key="3">
    <source>
        <dbReference type="Proteomes" id="UP000238338"/>
    </source>
</evidence>